<keyword evidence="1" id="KW-1133">Transmembrane helix</keyword>
<protein>
    <recommendedName>
        <fullName evidence="4">Integral membrane protein</fullName>
    </recommendedName>
</protein>
<name>A0ABT7GZ52_9ACTN</name>
<proteinExistence type="predicted"/>
<evidence type="ECO:0000313" key="2">
    <source>
        <dbReference type="EMBL" id="MDK9498688.1"/>
    </source>
</evidence>
<evidence type="ECO:0000256" key="1">
    <source>
        <dbReference type="SAM" id="Phobius"/>
    </source>
</evidence>
<keyword evidence="1" id="KW-0472">Membrane</keyword>
<evidence type="ECO:0008006" key="4">
    <source>
        <dbReference type="Google" id="ProtNLM"/>
    </source>
</evidence>
<evidence type="ECO:0000313" key="3">
    <source>
        <dbReference type="Proteomes" id="UP001223390"/>
    </source>
</evidence>
<keyword evidence="1" id="KW-0812">Transmembrane</keyword>
<dbReference type="EMBL" id="JASITI010000033">
    <property type="protein sequence ID" value="MDK9498688.1"/>
    <property type="molecule type" value="Genomic_DNA"/>
</dbReference>
<feature type="transmembrane region" description="Helical" evidence="1">
    <location>
        <begin position="43"/>
        <end position="67"/>
    </location>
</feature>
<dbReference type="InterPro" id="IPR057702">
    <property type="entry name" value="DUF7942"/>
</dbReference>
<dbReference type="Pfam" id="PF25637">
    <property type="entry name" value="DUF7942"/>
    <property type="match status" value="1"/>
</dbReference>
<dbReference type="RefSeq" id="WP_285344777.1">
    <property type="nucleotide sequence ID" value="NZ_JASITI010000033.1"/>
</dbReference>
<sequence length="112" mass="11842">MNERTLIRLTFANPASAVYLTLVAGAIAVATGISLFGQDPGFVWIWPTLFTAPSSFAATAVGMLLWGASKPPLWFSVGVLVACALVQSAALGAAWEAFRRGRRRSVPGPRHG</sequence>
<feature type="transmembrane region" description="Helical" evidence="1">
    <location>
        <begin position="73"/>
        <end position="95"/>
    </location>
</feature>
<dbReference type="NCBIfam" id="NF046119">
    <property type="entry name" value="memb_SCO4225"/>
    <property type="match status" value="1"/>
</dbReference>
<gene>
    <name evidence="2" type="ORF">QEZ40_003882</name>
</gene>
<organism evidence="2 3">
    <name type="scientific">Streptomyces katrae</name>
    <dbReference type="NCBI Taxonomy" id="68223"/>
    <lineage>
        <taxon>Bacteria</taxon>
        <taxon>Bacillati</taxon>
        <taxon>Actinomycetota</taxon>
        <taxon>Actinomycetes</taxon>
        <taxon>Kitasatosporales</taxon>
        <taxon>Streptomycetaceae</taxon>
        <taxon>Streptomyces</taxon>
    </lineage>
</organism>
<accession>A0ABT7GZ52</accession>
<keyword evidence="3" id="KW-1185">Reference proteome</keyword>
<comment type="caution">
    <text evidence="2">The sequence shown here is derived from an EMBL/GenBank/DDBJ whole genome shotgun (WGS) entry which is preliminary data.</text>
</comment>
<feature type="transmembrane region" description="Helical" evidence="1">
    <location>
        <begin position="16"/>
        <end position="36"/>
    </location>
</feature>
<reference evidence="2 3" key="1">
    <citation type="submission" date="2023-05" db="EMBL/GenBank/DDBJ databases">
        <title>Sequencing and Assembly of Streptomyces sp. NP73.</title>
        <authorList>
            <person name="Konwar A.N."/>
            <person name="Saikia K."/>
            <person name="Thakur D."/>
        </authorList>
    </citation>
    <scope>NUCLEOTIDE SEQUENCE [LARGE SCALE GENOMIC DNA]</scope>
    <source>
        <strain evidence="2 3">NP73</strain>
    </source>
</reference>
<dbReference type="Proteomes" id="UP001223390">
    <property type="component" value="Unassembled WGS sequence"/>
</dbReference>